<dbReference type="InterPro" id="IPR003141">
    <property type="entry name" value="Pol/His_phosphatase_N"/>
</dbReference>
<dbReference type="OrthoDB" id="16564at2759"/>
<dbReference type="InterPro" id="IPR016195">
    <property type="entry name" value="Pol/histidinol_Pase-like"/>
</dbReference>
<dbReference type="GO" id="GO:0004534">
    <property type="term" value="F:5'-3' RNA exonuclease activity"/>
    <property type="evidence" value="ECO:0007669"/>
    <property type="project" value="TreeGrafter"/>
</dbReference>
<evidence type="ECO:0000313" key="4">
    <source>
        <dbReference type="Proteomes" id="UP000649617"/>
    </source>
</evidence>
<protein>
    <recommendedName>
        <fullName evidence="2">Polymerase/histidinol phosphatase N-terminal domain-containing protein</fullName>
    </recommendedName>
</protein>
<dbReference type="InterPro" id="IPR032165">
    <property type="entry name" value="DUF5001"/>
</dbReference>
<dbReference type="EMBL" id="CAJNIZ010011112">
    <property type="protein sequence ID" value="CAE7311779.1"/>
    <property type="molecule type" value="Genomic_DNA"/>
</dbReference>
<name>A0A812NB10_SYMPI</name>
<dbReference type="Pfam" id="PF16392">
    <property type="entry name" value="DUF5001"/>
    <property type="match status" value="1"/>
</dbReference>
<sequence>MSDTSSCSDVQTSPSPFVKQLSRLALPLGLLLTTHAFGHGAASAPAAEGDPAALIQAEARKIIFPDTARHKTLVVDLHTHTVFSDGHVWPKIRVGEALRDGLDAMAVTEHLEYQPHIADIPHPDRNRAYVETVAAAEGSDLMVIAGSEITRGDPAGHINAIFINDANALFKVTTPPADPTDVRAFYEATDAWPAQNAVDAAAEQGAFMFWNHPYWTVQSPDGIARMNDFHAANLEAGKLHGIEVANGKDYSAEAHAIALEHSLTLIGVSDIHDLIDWDYAPHNGGHRPVNLVLATERTPEALRSALFAGRTLVWFKNLLIAREPEMTAMLNASLQVTEAKYRPNTQVLEVSIHNHSDASFDLRNQTDMTFMDHANRISIAPHATTTFSVKPGEAATSLALTFEVENALLTPTSCGIEQPVDRNSGAQSLVSGTLPPTERDVTDHSYWQAEGLTPHRVDSADSRLLVLELDPTHFEPAIVAAPQSGIAAIDALRANDYRVIIGSGFVSELNSLAPVGLLQIDGQTLNPVQGYGYTRILGINDGGIGVVHRNDYQRALFHSAIQAGPGIVENAQLDISEKDLQRPKYFRSFVGDGCIRPDAELAMRRPRQSGWRPPGCADAAHPQRRAALSR</sequence>
<feature type="region of interest" description="Disordered" evidence="1">
    <location>
        <begin position="605"/>
        <end position="630"/>
    </location>
</feature>
<evidence type="ECO:0000256" key="1">
    <source>
        <dbReference type="SAM" id="MobiDB-lite"/>
    </source>
</evidence>
<gene>
    <name evidence="3" type="ORF">SPIL2461_LOCUS7072</name>
</gene>
<keyword evidence="4" id="KW-1185">Reference proteome</keyword>
<organism evidence="3 4">
    <name type="scientific">Symbiodinium pilosum</name>
    <name type="common">Dinoflagellate</name>
    <dbReference type="NCBI Taxonomy" id="2952"/>
    <lineage>
        <taxon>Eukaryota</taxon>
        <taxon>Sar</taxon>
        <taxon>Alveolata</taxon>
        <taxon>Dinophyceae</taxon>
        <taxon>Suessiales</taxon>
        <taxon>Symbiodiniaceae</taxon>
        <taxon>Symbiodinium</taxon>
    </lineage>
</organism>
<dbReference type="Gene3D" id="3.20.20.140">
    <property type="entry name" value="Metal-dependent hydrolases"/>
    <property type="match status" value="1"/>
</dbReference>
<feature type="domain" description="Polymerase/histidinol phosphatase N-terminal" evidence="2">
    <location>
        <begin position="75"/>
        <end position="153"/>
    </location>
</feature>
<dbReference type="AlphaFoldDB" id="A0A812NB10"/>
<dbReference type="GO" id="GO:0035312">
    <property type="term" value="F:5'-3' DNA exonuclease activity"/>
    <property type="evidence" value="ECO:0007669"/>
    <property type="project" value="TreeGrafter"/>
</dbReference>
<comment type="caution">
    <text evidence="3">The sequence shown here is derived from an EMBL/GenBank/DDBJ whole genome shotgun (WGS) entry which is preliminary data.</text>
</comment>
<accession>A0A812NB10</accession>
<evidence type="ECO:0000259" key="2">
    <source>
        <dbReference type="SMART" id="SM00481"/>
    </source>
</evidence>
<evidence type="ECO:0000313" key="3">
    <source>
        <dbReference type="EMBL" id="CAE7311779.1"/>
    </source>
</evidence>
<dbReference type="PANTHER" id="PTHR42924:SF3">
    <property type="entry name" value="POLYMERASE_HISTIDINOL PHOSPHATASE N-TERMINAL DOMAIN-CONTAINING PROTEIN"/>
    <property type="match status" value="1"/>
</dbReference>
<dbReference type="PANTHER" id="PTHR42924">
    <property type="entry name" value="EXONUCLEASE"/>
    <property type="match status" value="1"/>
</dbReference>
<dbReference type="Proteomes" id="UP000649617">
    <property type="component" value="Unassembled WGS sequence"/>
</dbReference>
<feature type="region of interest" description="Disordered" evidence="1">
    <location>
        <begin position="417"/>
        <end position="437"/>
    </location>
</feature>
<dbReference type="SMART" id="SM00481">
    <property type="entry name" value="POLIIIAc"/>
    <property type="match status" value="1"/>
</dbReference>
<dbReference type="SUPFAM" id="SSF89550">
    <property type="entry name" value="PHP domain-like"/>
    <property type="match status" value="1"/>
</dbReference>
<dbReference type="InterPro" id="IPR052018">
    <property type="entry name" value="PHP_domain"/>
</dbReference>
<reference evidence="3" key="1">
    <citation type="submission" date="2021-02" db="EMBL/GenBank/DDBJ databases">
        <authorList>
            <person name="Dougan E. K."/>
            <person name="Rhodes N."/>
            <person name="Thang M."/>
            <person name="Chan C."/>
        </authorList>
    </citation>
    <scope>NUCLEOTIDE SEQUENCE</scope>
</reference>
<proteinExistence type="predicted"/>